<reference evidence="1 2" key="1">
    <citation type="submission" date="2016-06" db="EMBL/GenBank/DDBJ databases">
        <title>First insights into the genetic diversity and population structure of in the Bacillus cereus group bacteria from diverse marine environments.</title>
        <authorList>
            <person name="Liu Y."/>
            <person name="Lai Q."/>
            <person name="Shao Z."/>
        </authorList>
    </citation>
    <scope>NUCLEOTIDE SEQUENCE [LARGE SCALE GENOMIC DNA]</scope>
    <source>
        <strain evidence="1 2">NH24A2</strain>
    </source>
</reference>
<proteinExistence type="predicted"/>
<evidence type="ECO:0000313" key="2">
    <source>
        <dbReference type="Proteomes" id="UP000182788"/>
    </source>
</evidence>
<dbReference type="AlphaFoldDB" id="A0A1J9UDV5"/>
<dbReference type="GeneID" id="87594184"/>
<dbReference type="RefSeq" id="WP_071720108.1">
    <property type="nucleotide sequence ID" value="NZ_CBCSHB010000010.1"/>
</dbReference>
<organism evidence="1 2">
    <name type="scientific">Bacillus paramycoides</name>
    <dbReference type="NCBI Taxonomy" id="2026194"/>
    <lineage>
        <taxon>Bacteria</taxon>
        <taxon>Bacillati</taxon>
        <taxon>Bacillota</taxon>
        <taxon>Bacilli</taxon>
        <taxon>Bacillales</taxon>
        <taxon>Bacillaceae</taxon>
        <taxon>Bacillus</taxon>
        <taxon>Bacillus cereus group</taxon>
    </lineage>
</organism>
<dbReference type="EMBL" id="MAOI01000107">
    <property type="protein sequence ID" value="OJD74954.1"/>
    <property type="molecule type" value="Genomic_DNA"/>
</dbReference>
<comment type="caution">
    <text evidence="1">The sequence shown here is derived from an EMBL/GenBank/DDBJ whole genome shotgun (WGS) entry which is preliminary data.</text>
</comment>
<evidence type="ECO:0000313" key="1">
    <source>
        <dbReference type="EMBL" id="OJD74954.1"/>
    </source>
</evidence>
<accession>A0A1J9UDV5</accession>
<sequence>MAYYDKEEQETVIVFEPATNLWDIHTNVPKHIKRLKKDYIASVSYEGNDSDGKTIAIRLKVTNLPPSYIFNK</sequence>
<name>A0A1J9UDV5_9BACI</name>
<gene>
    <name evidence="1" type="ORF">BAU28_17485</name>
</gene>
<dbReference type="Proteomes" id="UP000182788">
    <property type="component" value="Unassembled WGS sequence"/>
</dbReference>
<protein>
    <submittedName>
        <fullName evidence="1">Uncharacterized protein</fullName>
    </submittedName>
</protein>